<feature type="domain" description="Tc1-like transposase DDE" evidence="1">
    <location>
        <begin position="41"/>
        <end position="149"/>
    </location>
</feature>
<evidence type="ECO:0000313" key="2">
    <source>
        <dbReference type="EMBL" id="GES84484.1"/>
    </source>
</evidence>
<reference evidence="2" key="1">
    <citation type="submission" date="2019-10" db="EMBL/GenBank/DDBJ databases">
        <title>Conservation and host-specific expression of non-tandemly repeated heterogenous ribosome RNA gene in arbuscular mycorrhizal fungi.</title>
        <authorList>
            <person name="Maeda T."/>
            <person name="Kobayashi Y."/>
            <person name="Nakagawa T."/>
            <person name="Ezawa T."/>
            <person name="Yamaguchi K."/>
            <person name="Bino T."/>
            <person name="Nishimoto Y."/>
            <person name="Shigenobu S."/>
            <person name="Kawaguchi M."/>
        </authorList>
    </citation>
    <scope>NUCLEOTIDE SEQUENCE</scope>
    <source>
        <strain evidence="2">HR1</strain>
    </source>
</reference>
<sequence>MRKKKVAAERSELLRSDFILTISDFNPEQLIFIDEHAKDGRNDIYTNLLALTLDGFIVAEVIKWSCTKEFLQAFIINQVIPQINLFPGKNSIIIINNARIHHDEALVGSVEGIGGKVIYLPLYSSDFSLTEIAFLSLKACFKKYRDFPKFVILIT</sequence>
<evidence type="ECO:0000259" key="1">
    <source>
        <dbReference type="Pfam" id="PF13358"/>
    </source>
</evidence>
<dbReference type="OrthoDB" id="2142724at2759"/>
<comment type="caution">
    <text evidence="2">The sequence shown here is derived from an EMBL/GenBank/DDBJ whole genome shotgun (WGS) entry which is preliminary data.</text>
</comment>
<dbReference type="EMBL" id="BLAL01000080">
    <property type="protein sequence ID" value="GES84484.1"/>
    <property type="molecule type" value="Genomic_DNA"/>
</dbReference>
<dbReference type="Gene3D" id="3.30.420.10">
    <property type="entry name" value="Ribonuclease H-like superfamily/Ribonuclease H"/>
    <property type="match status" value="1"/>
</dbReference>
<dbReference type="GO" id="GO:0003676">
    <property type="term" value="F:nucleic acid binding"/>
    <property type="evidence" value="ECO:0007669"/>
    <property type="project" value="InterPro"/>
</dbReference>
<protein>
    <recommendedName>
        <fullName evidence="1">Tc1-like transposase DDE domain-containing protein</fullName>
    </recommendedName>
</protein>
<evidence type="ECO:0000313" key="3">
    <source>
        <dbReference type="Proteomes" id="UP000615446"/>
    </source>
</evidence>
<dbReference type="InterPro" id="IPR038717">
    <property type="entry name" value="Tc1-like_DDE_dom"/>
</dbReference>
<dbReference type="Proteomes" id="UP000615446">
    <property type="component" value="Unassembled WGS sequence"/>
</dbReference>
<dbReference type="AlphaFoldDB" id="A0A8H3QPS3"/>
<name>A0A8H3QPS3_9GLOM</name>
<gene>
    <name evidence="2" type="ORF">RCL2_001160000</name>
</gene>
<organism evidence="2 3">
    <name type="scientific">Rhizophagus clarus</name>
    <dbReference type="NCBI Taxonomy" id="94130"/>
    <lineage>
        <taxon>Eukaryota</taxon>
        <taxon>Fungi</taxon>
        <taxon>Fungi incertae sedis</taxon>
        <taxon>Mucoromycota</taxon>
        <taxon>Glomeromycotina</taxon>
        <taxon>Glomeromycetes</taxon>
        <taxon>Glomerales</taxon>
        <taxon>Glomeraceae</taxon>
        <taxon>Rhizophagus</taxon>
    </lineage>
</organism>
<proteinExistence type="predicted"/>
<dbReference type="InterPro" id="IPR036397">
    <property type="entry name" value="RNaseH_sf"/>
</dbReference>
<dbReference type="Pfam" id="PF13358">
    <property type="entry name" value="DDE_3"/>
    <property type="match status" value="1"/>
</dbReference>
<accession>A0A8H3QPS3</accession>